<name>A0A6A6QBK4_9PEZI</name>
<reference evidence="3" key="1">
    <citation type="journal article" date="2020" name="Stud. Mycol.">
        <title>101 Dothideomycetes genomes: a test case for predicting lifestyles and emergence of pathogens.</title>
        <authorList>
            <person name="Haridas S."/>
            <person name="Albert R."/>
            <person name="Binder M."/>
            <person name="Bloem J."/>
            <person name="Labutti K."/>
            <person name="Salamov A."/>
            <person name="Andreopoulos B."/>
            <person name="Baker S."/>
            <person name="Barry K."/>
            <person name="Bills G."/>
            <person name="Bluhm B."/>
            <person name="Cannon C."/>
            <person name="Castanera R."/>
            <person name="Culley D."/>
            <person name="Daum C."/>
            <person name="Ezra D."/>
            <person name="Gonzalez J."/>
            <person name="Henrissat B."/>
            <person name="Kuo A."/>
            <person name="Liang C."/>
            <person name="Lipzen A."/>
            <person name="Lutzoni F."/>
            <person name="Magnuson J."/>
            <person name="Mondo S."/>
            <person name="Nolan M."/>
            <person name="Ohm R."/>
            <person name="Pangilinan J."/>
            <person name="Park H.-J."/>
            <person name="Ramirez L."/>
            <person name="Alfaro M."/>
            <person name="Sun H."/>
            <person name="Tritt A."/>
            <person name="Yoshinaga Y."/>
            <person name="Zwiers L.-H."/>
            <person name="Turgeon B."/>
            <person name="Goodwin S."/>
            <person name="Spatafora J."/>
            <person name="Crous P."/>
            <person name="Grigoriev I."/>
        </authorList>
    </citation>
    <scope>NUCLEOTIDE SEQUENCE</scope>
    <source>
        <strain evidence="3">CBS 269.34</strain>
    </source>
</reference>
<keyword evidence="1" id="KW-0472">Membrane</keyword>
<organism evidence="3 4">
    <name type="scientific">Lophium mytilinum</name>
    <dbReference type="NCBI Taxonomy" id="390894"/>
    <lineage>
        <taxon>Eukaryota</taxon>
        <taxon>Fungi</taxon>
        <taxon>Dikarya</taxon>
        <taxon>Ascomycota</taxon>
        <taxon>Pezizomycotina</taxon>
        <taxon>Dothideomycetes</taxon>
        <taxon>Pleosporomycetidae</taxon>
        <taxon>Mytilinidiales</taxon>
        <taxon>Mytilinidiaceae</taxon>
        <taxon>Lophium</taxon>
    </lineage>
</organism>
<keyword evidence="1" id="KW-0812">Transmembrane</keyword>
<dbReference type="AlphaFoldDB" id="A0A6A6QBK4"/>
<feature type="transmembrane region" description="Helical" evidence="1">
    <location>
        <begin position="58"/>
        <end position="77"/>
    </location>
</feature>
<evidence type="ECO:0000256" key="1">
    <source>
        <dbReference type="SAM" id="Phobius"/>
    </source>
</evidence>
<keyword evidence="2" id="KW-0732">Signal</keyword>
<protein>
    <submittedName>
        <fullName evidence="3">Uncharacterized protein</fullName>
    </submittedName>
</protein>
<keyword evidence="4" id="KW-1185">Reference proteome</keyword>
<keyword evidence="1" id="KW-1133">Transmembrane helix</keyword>
<dbReference type="EMBL" id="MU004198">
    <property type="protein sequence ID" value="KAF2489652.1"/>
    <property type="molecule type" value="Genomic_DNA"/>
</dbReference>
<accession>A0A6A6QBK4</accession>
<evidence type="ECO:0000313" key="4">
    <source>
        <dbReference type="Proteomes" id="UP000799750"/>
    </source>
</evidence>
<feature type="chain" id="PRO_5025354631" evidence="2">
    <location>
        <begin position="20"/>
        <end position="102"/>
    </location>
</feature>
<gene>
    <name evidence="3" type="ORF">BU16DRAFT_531168</name>
</gene>
<evidence type="ECO:0000256" key="2">
    <source>
        <dbReference type="SAM" id="SignalP"/>
    </source>
</evidence>
<proteinExistence type="predicted"/>
<feature type="signal peptide" evidence="2">
    <location>
        <begin position="1"/>
        <end position="19"/>
    </location>
</feature>
<evidence type="ECO:0000313" key="3">
    <source>
        <dbReference type="EMBL" id="KAF2489652.1"/>
    </source>
</evidence>
<dbReference type="Proteomes" id="UP000799750">
    <property type="component" value="Unassembled WGS sequence"/>
</dbReference>
<sequence>MYAHLPSLWFAWIFIRGSGTTRPECVLSTRLFETAKKVYNKIIQPSKKQCAHVPTRQIIFPFFVSIAFSLLLLSYGYRSNISSPRDLFGNEEVTTQHTQVKS</sequence>